<evidence type="ECO:0000313" key="2">
    <source>
        <dbReference type="EMBL" id="PKZ65710.1"/>
    </source>
</evidence>
<dbReference type="Pfam" id="PF00501">
    <property type="entry name" value="AMP-binding"/>
    <property type="match status" value="1"/>
</dbReference>
<dbReference type="AlphaFoldDB" id="A0A2I1R996"/>
<dbReference type="CDD" id="cd04433">
    <property type="entry name" value="AFD_class_I"/>
    <property type="match status" value="1"/>
</dbReference>
<dbReference type="InterPro" id="IPR050237">
    <property type="entry name" value="ATP-dep_AMP-bd_enzyme"/>
</dbReference>
<reference evidence="2 3" key="1">
    <citation type="submission" date="2017-12" db="EMBL/GenBank/DDBJ databases">
        <title>Phylogenetic diversity of female urinary microbiome.</title>
        <authorList>
            <person name="Thomas-White K."/>
            <person name="Wolfe A.J."/>
        </authorList>
    </citation>
    <scope>NUCLEOTIDE SEQUENCE [LARGE SCALE GENOMIC DNA]</scope>
    <source>
        <strain evidence="2 3">UMB0777</strain>
    </source>
</reference>
<dbReference type="STRING" id="2055.BCM27_24360"/>
<organism evidence="2 3">
    <name type="scientific">Gordonia terrae</name>
    <dbReference type="NCBI Taxonomy" id="2055"/>
    <lineage>
        <taxon>Bacteria</taxon>
        <taxon>Bacillati</taxon>
        <taxon>Actinomycetota</taxon>
        <taxon>Actinomycetes</taxon>
        <taxon>Mycobacteriales</taxon>
        <taxon>Gordoniaceae</taxon>
        <taxon>Gordonia</taxon>
    </lineage>
</organism>
<dbReference type="EMBL" id="PKJC01000005">
    <property type="protein sequence ID" value="PKZ65710.1"/>
    <property type="molecule type" value="Genomic_DNA"/>
</dbReference>
<dbReference type="InterPro" id="IPR045851">
    <property type="entry name" value="AMP-bd_C_sf"/>
</dbReference>
<dbReference type="InterPro" id="IPR020845">
    <property type="entry name" value="AMP-binding_CS"/>
</dbReference>
<dbReference type="RefSeq" id="WP_101819904.1">
    <property type="nucleotide sequence ID" value="NZ_PKJC01000005.1"/>
</dbReference>
<evidence type="ECO:0000259" key="1">
    <source>
        <dbReference type="Pfam" id="PF00501"/>
    </source>
</evidence>
<dbReference type="Proteomes" id="UP000234662">
    <property type="component" value="Unassembled WGS sequence"/>
</dbReference>
<feature type="domain" description="AMP-dependent synthetase/ligase" evidence="1">
    <location>
        <begin position="17"/>
        <end position="360"/>
    </location>
</feature>
<dbReference type="Gene3D" id="3.40.50.12780">
    <property type="entry name" value="N-terminal domain of ligase-like"/>
    <property type="match status" value="1"/>
</dbReference>
<dbReference type="GO" id="GO:0016878">
    <property type="term" value="F:acid-thiol ligase activity"/>
    <property type="evidence" value="ECO:0007669"/>
    <property type="project" value="UniProtKB-ARBA"/>
</dbReference>
<dbReference type="PROSITE" id="PS00455">
    <property type="entry name" value="AMP_BINDING"/>
    <property type="match status" value="1"/>
</dbReference>
<comment type="caution">
    <text evidence="2">The sequence shown here is derived from an EMBL/GenBank/DDBJ whole genome shotgun (WGS) entry which is preliminary data.</text>
</comment>
<accession>A0A2I1R996</accession>
<dbReference type="PANTHER" id="PTHR43767:SF1">
    <property type="entry name" value="NONRIBOSOMAL PEPTIDE SYNTHASE PES1 (EUROFUNG)-RELATED"/>
    <property type="match status" value="1"/>
</dbReference>
<gene>
    <name evidence="2" type="ORF">CYJ73_09090</name>
</gene>
<dbReference type="SUPFAM" id="SSF56801">
    <property type="entry name" value="Acetyl-CoA synthetase-like"/>
    <property type="match status" value="1"/>
</dbReference>
<dbReference type="Gene3D" id="3.30.300.30">
    <property type="match status" value="1"/>
</dbReference>
<proteinExistence type="predicted"/>
<dbReference type="InterPro" id="IPR042099">
    <property type="entry name" value="ANL_N_sf"/>
</dbReference>
<dbReference type="InterPro" id="IPR000873">
    <property type="entry name" value="AMP-dep_synth/lig_dom"/>
</dbReference>
<dbReference type="PANTHER" id="PTHR43767">
    <property type="entry name" value="LONG-CHAIN-FATTY-ACID--COA LIGASE"/>
    <property type="match status" value="1"/>
</dbReference>
<protein>
    <recommendedName>
        <fullName evidence="1">AMP-dependent synthetase/ligase domain-containing protein</fullName>
    </recommendedName>
</protein>
<sequence>MTDAEGFATYLDDIVHRLRRDSDDVVLVDDRRRFTGRELLELIQGLVGALCTHGVRQGHRVALVAPVTGEAIAARYAASVLGAATVYCPDAGSPARLRVFLSRIGADAVIVFPDTAPSIAGAADLNVLAVGGVPGLPNLLTAEAAEPGVVTISSDDECVLVATGGTTGVSKASVRTQGEYRRLVDLGPTPGRRQLVCTPLAYIAQTLVDTVLLGGGHVYLQNEFTPMSVLQTIADARITHLALVEPLLVELLDSVDLAEADLSSVVGISHVGADAAPSLRRRLLRLAGRPILVNPYGASEFGVISMLSGPDYVVDSPRLGTSGRPLPSTELQIRASDGRLCQPLEEGAIHVRTPAQAHGYSVAPPHSGFTDDGWFATGDVGMVDDEGYLLVRGRADDRRDTAVGSVFPVDIQEALCDLPQVRYAVAVPAPDGADAVFGAVVVLNSAASLNVEEISVQLRASIPDPVDVLLEIVDTLPVTEQGKPSRPAIIAQLFGDDRTR</sequence>
<evidence type="ECO:0000313" key="3">
    <source>
        <dbReference type="Proteomes" id="UP000234662"/>
    </source>
</evidence>
<name>A0A2I1R996_9ACTN</name>